<dbReference type="Proteomes" id="UP000217676">
    <property type="component" value="Chromosome"/>
</dbReference>
<reference evidence="2 3" key="1">
    <citation type="journal article" date="2016" name="Genome Announc.">
        <title>Complete Genome Sequence of Thiostrepton-Producing Streptomyces laurentii ATCC 31255.</title>
        <authorList>
            <person name="Doi K."/>
            <person name="Fujino Y."/>
            <person name="Nagayoshi Y."/>
            <person name="Ohshima T."/>
            <person name="Ogata S."/>
        </authorList>
    </citation>
    <scope>NUCLEOTIDE SEQUENCE [LARGE SCALE GENOMIC DNA]</scope>
    <source>
        <strain evidence="2 3">ATCC 31255</strain>
    </source>
</reference>
<keyword evidence="3" id="KW-1185">Reference proteome</keyword>
<feature type="transmembrane region" description="Helical" evidence="1">
    <location>
        <begin position="91"/>
        <end position="112"/>
    </location>
</feature>
<dbReference type="AlphaFoldDB" id="A0A169NJ32"/>
<evidence type="ECO:0000313" key="3">
    <source>
        <dbReference type="Proteomes" id="UP000217676"/>
    </source>
</evidence>
<evidence type="ECO:0008006" key="4">
    <source>
        <dbReference type="Google" id="ProtNLM"/>
    </source>
</evidence>
<dbReference type="EMBL" id="AP017424">
    <property type="protein sequence ID" value="BAU84082.1"/>
    <property type="molecule type" value="Genomic_DNA"/>
</dbReference>
<protein>
    <recommendedName>
        <fullName evidence="4">DUF1345 domain-containing protein</fullName>
    </recommendedName>
</protein>
<organism evidence="2 3">
    <name type="scientific">Streptomyces laurentii</name>
    <dbReference type="NCBI Taxonomy" id="39478"/>
    <lineage>
        <taxon>Bacteria</taxon>
        <taxon>Bacillati</taxon>
        <taxon>Actinomycetota</taxon>
        <taxon>Actinomycetes</taxon>
        <taxon>Kitasatosporales</taxon>
        <taxon>Streptomycetaceae</taxon>
        <taxon>Streptomyces</taxon>
    </lineage>
</organism>
<feature type="transmembrane region" description="Helical" evidence="1">
    <location>
        <begin position="26"/>
        <end position="44"/>
    </location>
</feature>
<sequence length="204" mass="21854">MALAVAVAMVLTMLLPDTLRLAPRWVLPSVEGLLLLTLIAGDPGRIDRRAAWLRAVSLALVCVLSVGAVWSTLQLVKDIVTNGRETASATSLLQVGSAVWAGTVLAFSLLFFELDGGGPAVRLHRRPAYPALAFPQQIEPRLAPAGWQPRYVDYLYLGLTNATAFSPTDVMPLTPWAKMTMAVQSLVSLVILGLVVARAVNVLT</sequence>
<accession>A0A169NJ32</accession>
<dbReference type="KEGG" id="slau:SLA_3168"/>
<gene>
    <name evidence="2" type="ORF">SLA_3168</name>
</gene>
<feature type="transmembrane region" description="Helical" evidence="1">
    <location>
        <begin position="51"/>
        <end position="71"/>
    </location>
</feature>
<feature type="transmembrane region" description="Helical" evidence="1">
    <location>
        <begin position="181"/>
        <end position="200"/>
    </location>
</feature>
<keyword evidence="1" id="KW-1133">Transmembrane helix</keyword>
<evidence type="ECO:0000313" key="2">
    <source>
        <dbReference type="EMBL" id="BAU84082.1"/>
    </source>
</evidence>
<keyword evidence="1" id="KW-0812">Transmembrane</keyword>
<proteinExistence type="predicted"/>
<keyword evidence="1" id="KW-0472">Membrane</keyword>
<name>A0A169NJ32_STRLU</name>
<evidence type="ECO:0000256" key="1">
    <source>
        <dbReference type="SAM" id="Phobius"/>
    </source>
</evidence>
<dbReference type="SUPFAM" id="SSF81324">
    <property type="entry name" value="Voltage-gated potassium channels"/>
    <property type="match status" value="1"/>
</dbReference>